<reference evidence="2" key="1">
    <citation type="journal article" date="2020" name="J Insects Food Feed">
        <title>The yellow mealworm (Tenebrio molitor) genome: a resource for the emerging insects as food and feed industry.</title>
        <authorList>
            <person name="Eriksson T."/>
            <person name="Andere A."/>
            <person name="Kelstrup H."/>
            <person name="Emery V."/>
            <person name="Picard C."/>
        </authorList>
    </citation>
    <scope>NUCLEOTIDE SEQUENCE</scope>
    <source>
        <strain evidence="2">Stoneville</strain>
        <tissue evidence="2">Whole head</tissue>
    </source>
</reference>
<comment type="caution">
    <text evidence="2">The sequence shown here is derived from an EMBL/GenBank/DDBJ whole genome shotgun (WGS) entry which is preliminary data.</text>
</comment>
<accession>A0A8J6HJM2</accession>
<dbReference type="EMBL" id="JABDTM020023288">
    <property type="protein sequence ID" value="KAH0815291.1"/>
    <property type="molecule type" value="Genomic_DNA"/>
</dbReference>
<name>A0A8J6HJM2_TENMO</name>
<proteinExistence type="predicted"/>
<dbReference type="SUPFAM" id="SSF46689">
    <property type="entry name" value="Homeodomain-like"/>
    <property type="match status" value="1"/>
</dbReference>
<dbReference type="PROSITE" id="PS51257">
    <property type="entry name" value="PROKAR_LIPOPROTEIN"/>
    <property type="match status" value="1"/>
</dbReference>
<evidence type="ECO:0000313" key="2">
    <source>
        <dbReference type="EMBL" id="KAH0815291.1"/>
    </source>
</evidence>
<evidence type="ECO:0008006" key="4">
    <source>
        <dbReference type="Google" id="ProtNLM"/>
    </source>
</evidence>
<keyword evidence="3" id="KW-1185">Reference proteome</keyword>
<dbReference type="GO" id="GO:0003676">
    <property type="term" value="F:nucleic acid binding"/>
    <property type="evidence" value="ECO:0007669"/>
    <property type="project" value="InterPro"/>
</dbReference>
<evidence type="ECO:0000256" key="1">
    <source>
        <dbReference type="ARBA" id="ARBA00004123"/>
    </source>
</evidence>
<dbReference type="Proteomes" id="UP000719412">
    <property type="component" value="Unassembled WGS sequence"/>
</dbReference>
<evidence type="ECO:0000313" key="3">
    <source>
        <dbReference type="Proteomes" id="UP000719412"/>
    </source>
</evidence>
<dbReference type="GO" id="GO:0005634">
    <property type="term" value="C:nucleus"/>
    <property type="evidence" value="ECO:0007669"/>
    <property type="project" value="UniProtKB-SubCell"/>
</dbReference>
<dbReference type="InterPro" id="IPR036397">
    <property type="entry name" value="RNaseH_sf"/>
</dbReference>
<reference evidence="2" key="2">
    <citation type="submission" date="2021-08" db="EMBL/GenBank/DDBJ databases">
        <authorList>
            <person name="Eriksson T."/>
        </authorList>
    </citation>
    <scope>NUCLEOTIDE SEQUENCE</scope>
    <source>
        <strain evidence="2">Stoneville</strain>
        <tissue evidence="2">Whole head</tissue>
    </source>
</reference>
<dbReference type="AlphaFoldDB" id="A0A8J6HJM2"/>
<organism evidence="2 3">
    <name type="scientific">Tenebrio molitor</name>
    <name type="common">Yellow mealworm beetle</name>
    <dbReference type="NCBI Taxonomy" id="7067"/>
    <lineage>
        <taxon>Eukaryota</taxon>
        <taxon>Metazoa</taxon>
        <taxon>Ecdysozoa</taxon>
        <taxon>Arthropoda</taxon>
        <taxon>Hexapoda</taxon>
        <taxon>Insecta</taxon>
        <taxon>Pterygota</taxon>
        <taxon>Neoptera</taxon>
        <taxon>Endopterygota</taxon>
        <taxon>Coleoptera</taxon>
        <taxon>Polyphaga</taxon>
        <taxon>Cucujiformia</taxon>
        <taxon>Tenebrionidae</taxon>
        <taxon>Tenebrio</taxon>
    </lineage>
</organism>
<comment type="subcellular location">
    <subcellularLocation>
        <location evidence="1">Nucleus</location>
    </subcellularLocation>
</comment>
<dbReference type="InterPro" id="IPR009057">
    <property type="entry name" value="Homeodomain-like_sf"/>
</dbReference>
<protein>
    <recommendedName>
        <fullName evidence="4">Tc1-like transposase DDE domain-containing protein</fullName>
    </recommendedName>
</protein>
<dbReference type="Gene3D" id="3.30.420.10">
    <property type="entry name" value="Ribonuclease H-like superfamily/Ribonuclease H"/>
    <property type="match status" value="1"/>
</dbReference>
<sequence>MATKLFCYVAQSLGITQSCSCVLRPLGRFLETGSYSRRPGTGRQRCTIARDDRFLTLAILRNRTMTAVEVRNRLAEVRDVHVKDLHMAQSLPGSIESTDLHSHMNMRIGIWNSGAKYCSQISPAFVYELQMVDKEFGKGPGNAHEVGINRMEWPPRSPDLNPIEHVWDMIEKKVKARIPAPATLDEMFPVLQEDLPDDQAIVNVVESMPRRMEAVIQARGGNTRY</sequence>
<gene>
    <name evidence="2" type="ORF">GEV33_007501</name>
</gene>